<dbReference type="GO" id="GO:0003677">
    <property type="term" value="F:DNA binding"/>
    <property type="evidence" value="ECO:0007669"/>
    <property type="project" value="TreeGrafter"/>
</dbReference>
<dbReference type="GO" id="GO:0003886">
    <property type="term" value="F:DNA (cytosine-5-)-methyltransferase activity"/>
    <property type="evidence" value="ECO:0007669"/>
    <property type="project" value="UniProtKB-EC"/>
</dbReference>
<dbReference type="NCBIfam" id="TIGR00675">
    <property type="entry name" value="dcm"/>
    <property type="match status" value="1"/>
</dbReference>
<evidence type="ECO:0000256" key="6">
    <source>
        <dbReference type="ARBA" id="ARBA00047422"/>
    </source>
</evidence>
<dbReference type="PANTHER" id="PTHR10629:SF52">
    <property type="entry name" value="DNA (CYTOSINE-5)-METHYLTRANSFERASE 1"/>
    <property type="match status" value="1"/>
</dbReference>
<dbReference type="InterPro" id="IPR001525">
    <property type="entry name" value="C5_MeTfrase"/>
</dbReference>
<evidence type="ECO:0000256" key="7">
    <source>
        <dbReference type="PROSITE-ProRule" id="PRU01016"/>
    </source>
</evidence>
<reference evidence="10" key="1">
    <citation type="submission" date="2019-09" db="EMBL/GenBank/DDBJ databases">
        <title>Distinct polysaccharide growth profiles of human intestinal Prevotella copri isolates.</title>
        <authorList>
            <person name="Fehlner-Peach H."/>
            <person name="Magnabosco C."/>
            <person name="Raghavan V."/>
            <person name="Scher J.U."/>
            <person name="Tett A."/>
            <person name="Cox L.M."/>
            <person name="Gottsegen C."/>
            <person name="Watters A."/>
            <person name="Wiltshire- Gordon J.D."/>
            <person name="Segata N."/>
            <person name="Bonneau R."/>
            <person name="Littman D.R."/>
        </authorList>
    </citation>
    <scope>NUCLEOTIDE SEQUENCE [LARGE SCALE GENOMIC DNA]</scope>
    <source>
        <strain evidence="10">iAU3127</strain>
    </source>
</reference>
<evidence type="ECO:0000256" key="1">
    <source>
        <dbReference type="ARBA" id="ARBA00011975"/>
    </source>
</evidence>
<dbReference type="RefSeq" id="WP_153138508.1">
    <property type="nucleotide sequence ID" value="NZ_VZAP01000103.1"/>
</dbReference>
<dbReference type="PANTHER" id="PTHR10629">
    <property type="entry name" value="CYTOSINE-SPECIFIC METHYLTRANSFERASE"/>
    <property type="match status" value="1"/>
</dbReference>
<evidence type="ECO:0000313" key="10">
    <source>
        <dbReference type="Proteomes" id="UP000421283"/>
    </source>
</evidence>
<dbReference type="GO" id="GO:0044027">
    <property type="term" value="P:negative regulation of gene expression via chromosomal CpG island methylation"/>
    <property type="evidence" value="ECO:0007669"/>
    <property type="project" value="TreeGrafter"/>
</dbReference>
<evidence type="ECO:0000256" key="5">
    <source>
        <dbReference type="ARBA" id="ARBA00022747"/>
    </source>
</evidence>
<evidence type="ECO:0000256" key="2">
    <source>
        <dbReference type="ARBA" id="ARBA00022603"/>
    </source>
</evidence>
<comment type="catalytic activity">
    <reaction evidence="6">
        <text>a 2'-deoxycytidine in DNA + S-adenosyl-L-methionine = a 5-methyl-2'-deoxycytidine in DNA + S-adenosyl-L-homocysteine + H(+)</text>
        <dbReference type="Rhea" id="RHEA:13681"/>
        <dbReference type="Rhea" id="RHEA-COMP:11369"/>
        <dbReference type="Rhea" id="RHEA-COMP:11370"/>
        <dbReference type="ChEBI" id="CHEBI:15378"/>
        <dbReference type="ChEBI" id="CHEBI:57856"/>
        <dbReference type="ChEBI" id="CHEBI:59789"/>
        <dbReference type="ChEBI" id="CHEBI:85452"/>
        <dbReference type="ChEBI" id="CHEBI:85454"/>
        <dbReference type="EC" id="2.1.1.37"/>
    </reaction>
</comment>
<proteinExistence type="inferred from homology"/>
<dbReference type="EMBL" id="VZAP01000103">
    <property type="protein sequence ID" value="MQO92635.1"/>
    <property type="molecule type" value="Genomic_DNA"/>
</dbReference>
<feature type="active site" evidence="7">
    <location>
        <position position="93"/>
    </location>
</feature>
<evidence type="ECO:0000256" key="3">
    <source>
        <dbReference type="ARBA" id="ARBA00022679"/>
    </source>
</evidence>
<keyword evidence="4 7" id="KW-0949">S-adenosyl-L-methionine</keyword>
<keyword evidence="2 7" id="KW-0489">Methyltransferase</keyword>
<dbReference type="GO" id="GO:0009307">
    <property type="term" value="P:DNA restriction-modification system"/>
    <property type="evidence" value="ECO:0007669"/>
    <property type="project" value="UniProtKB-KW"/>
</dbReference>
<dbReference type="GO" id="GO:0032259">
    <property type="term" value="P:methylation"/>
    <property type="evidence" value="ECO:0007669"/>
    <property type="project" value="UniProtKB-KW"/>
</dbReference>
<dbReference type="SUPFAM" id="SSF53335">
    <property type="entry name" value="S-adenosyl-L-methionine-dependent methyltransferases"/>
    <property type="match status" value="1"/>
</dbReference>
<dbReference type="Pfam" id="PF00145">
    <property type="entry name" value="DNA_methylase"/>
    <property type="match status" value="1"/>
</dbReference>
<dbReference type="AlphaFoldDB" id="A0AA90VLT6"/>
<dbReference type="PRINTS" id="PR00105">
    <property type="entry name" value="C5METTRFRASE"/>
</dbReference>
<name>A0AA90VLT6_9BACT</name>
<keyword evidence="5" id="KW-0680">Restriction system</keyword>
<evidence type="ECO:0000256" key="4">
    <source>
        <dbReference type="ARBA" id="ARBA00022691"/>
    </source>
</evidence>
<keyword evidence="3 7" id="KW-0808">Transferase</keyword>
<dbReference type="Gene3D" id="3.40.50.150">
    <property type="entry name" value="Vaccinia Virus protein VP39"/>
    <property type="match status" value="1"/>
</dbReference>
<protein>
    <recommendedName>
        <fullName evidence="1">DNA (cytosine-5-)-methyltransferase</fullName>
        <ecNumber evidence="1">2.1.1.37</ecNumber>
    </recommendedName>
</protein>
<evidence type="ECO:0000256" key="8">
    <source>
        <dbReference type="RuleBase" id="RU000416"/>
    </source>
</evidence>
<organism evidence="9 10">
    <name type="scientific">Segatella copri</name>
    <dbReference type="NCBI Taxonomy" id="165179"/>
    <lineage>
        <taxon>Bacteria</taxon>
        <taxon>Pseudomonadati</taxon>
        <taxon>Bacteroidota</taxon>
        <taxon>Bacteroidia</taxon>
        <taxon>Bacteroidales</taxon>
        <taxon>Prevotellaceae</taxon>
        <taxon>Segatella</taxon>
    </lineage>
</organism>
<dbReference type="PROSITE" id="PS51679">
    <property type="entry name" value="SAM_MT_C5"/>
    <property type="match status" value="1"/>
</dbReference>
<sequence>MDLEFLHNDNAQNYRAISLFAGAGGCSLGFSKYGVNILGAYDIWDEAIATYNKNFKGNKAHKTDLAKCDFEIIRNSLGLKKGELDLIIGGPPCQGFTTLGKRGLDDPRNMLLINYTKALEVFFPRWFMMENVEGMLTTAKGNFVIETIDRMVKLGYTLCMKKVYMNEYGVPQRRKRVIIVGNREGKEFQFPKVKGNASGYRYKNGAVSLKDAIGDIENVDIPNVNHIRKQEEGIKLLRIQGLKEGDTMKDLPKELQHESYAKRSARRVCDGTPSEKRGGAPSGLKRLVYSEPCLTITGSCTSEFVHPIQNRMLTIRECARIQTFPDDFIFCGTDSQQEQQIGNAIPPLFANLMAKQIYCCDHSHSRHLPKGLLYYDVTKSKAMSPALSATCNKLNQYVINLFTSN</sequence>
<gene>
    <name evidence="9" type="ORF">F7D31_08175</name>
</gene>
<dbReference type="Proteomes" id="UP000421283">
    <property type="component" value="Unassembled WGS sequence"/>
</dbReference>
<dbReference type="InterPro" id="IPR029063">
    <property type="entry name" value="SAM-dependent_MTases_sf"/>
</dbReference>
<evidence type="ECO:0000313" key="9">
    <source>
        <dbReference type="EMBL" id="MQO92635.1"/>
    </source>
</evidence>
<comment type="caution">
    <text evidence="9">The sequence shown here is derived from an EMBL/GenBank/DDBJ whole genome shotgun (WGS) entry which is preliminary data.</text>
</comment>
<dbReference type="EC" id="2.1.1.37" evidence="1"/>
<dbReference type="Gene3D" id="3.90.120.10">
    <property type="entry name" value="DNA Methylase, subunit A, domain 2"/>
    <property type="match status" value="1"/>
</dbReference>
<dbReference type="InterPro" id="IPR050390">
    <property type="entry name" value="C5-Methyltransferase"/>
</dbReference>
<accession>A0AA90VLT6</accession>
<comment type="similarity">
    <text evidence="7 8">Belongs to the class I-like SAM-binding methyltransferase superfamily. C5-methyltransferase family.</text>
</comment>